<protein>
    <submittedName>
        <fullName evidence="2">Uncharacterized protein</fullName>
    </submittedName>
</protein>
<dbReference type="HOGENOM" id="CLU_803856_0_0_0"/>
<accession>L0DK56</accession>
<dbReference type="EMBL" id="CP003364">
    <property type="protein sequence ID" value="AGA29769.1"/>
    <property type="molecule type" value="Genomic_DNA"/>
</dbReference>
<evidence type="ECO:0000313" key="2">
    <source>
        <dbReference type="EMBL" id="AGA29769.1"/>
    </source>
</evidence>
<dbReference type="KEGG" id="saci:Sinac_5637"/>
<name>L0DK56_SINAD</name>
<keyword evidence="1" id="KW-1133">Transmembrane helix</keyword>
<dbReference type="Proteomes" id="UP000010798">
    <property type="component" value="Chromosome"/>
</dbReference>
<evidence type="ECO:0000313" key="3">
    <source>
        <dbReference type="Proteomes" id="UP000010798"/>
    </source>
</evidence>
<keyword evidence="1" id="KW-0812">Transmembrane</keyword>
<feature type="transmembrane region" description="Helical" evidence="1">
    <location>
        <begin position="314"/>
        <end position="332"/>
    </location>
</feature>
<dbReference type="STRING" id="886293.Sinac_5637"/>
<organism evidence="2 3">
    <name type="scientific">Singulisphaera acidiphila (strain ATCC BAA-1392 / DSM 18658 / VKM B-2454 / MOB10)</name>
    <dbReference type="NCBI Taxonomy" id="886293"/>
    <lineage>
        <taxon>Bacteria</taxon>
        <taxon>Pseudomonadati</taxon>
        <taxon>Planctomycetota</taxon>
        <taxon>Planctomycetia</taxon>
        <taxon>Isosphaerales</taxon>
        <taxon>Isosphaeraceae</taxon>
        <taxon>Singulisphaera</taxon>
    </lineage>
</organism>
<reference evidence="2 3" key="1">
    <citation type="submission" date="2012-02" db="EMBL/GenBank/DDBJ databases">
        <title>Complete sequence of chromosome of Singulisphaera acidiphila DSM 18658.</title>
        <authorList>
            <consortium name="US DOE Joint Genome Institute (JGI-PGF)"/>
            <person name="Lucas S."/>
            <person name="Copeland A."/>
            <person name="Lapidus A."/>
            <person name="Glavina del Rio T."/>
            <person name="Dalin E."/>
            <person name="Tice H."/>
            <person name="Bruce D."/>
            <person name="Goodwin L."/>
            <person name="Pitluck S."/>
            <person name="Peters L."/>
            <person name="Ovchinnikova G."/>
            <person name="Chertkov O."/>
            <person name="Kyrpides N."/>
            <person name="Mavromatis K."/>
            <person name="Ivanova N."/>
            <person name="Brettin T."/>
            <person name="Detter J.C."/>
            <person name="Han C."/>
            <person name="Larimer F."/>
            <person name="Land M."/>
            <person name="Hauser L."/>
            <person name="Markowitz V."/>
            <person name="Cheng J.-F."/>
            <person name="Hugenholtz P."/>
            <person name="Woyke T."/>
            <person name="Wu D."/>
            <person name="Tindall B."/>
            <person name="Pomrenke H."/>
            <person name="Brambilla E."/>
            <person name="Klenk H.-P."/>
            <person name="Eisen J.A."/>
        </authorList>
    </citation>
    <scope>NUCLEOTIDE SEQUENCE [LARGE SCALE GENOMIC DNA]</scope>
    <source>
        <strain evidence="3">ATCC BAA-1392 / DSM 18658 / VKM B-2454 / MOB10</strain>
    </source>
</reference>
<dbReference type="AlphaFoldDB" id="L0DK56"/>
<dbReference type="RefSeq" id="WP_015248867.1">
    <property type="nucleotide sequence ID" value="NC_019892.1"/>
</dbReference>
<gene>
    <name evidence="2" type="ordered locus">Sinac_5637</name>
</gene>
<keyword evidence="1" id="KW-0472">Membrane</keyword>
<keyword evidence="3" id="KW-1185">Reference proteome</keyword>
<evidence type="ECO:0000256" key="1">
    <source>
        <dbReference type="SAM" id="Phobius"/>
    </source>
</evidence>
<sequence length="345" mass="39052">MASADVGPTPSFEQVIEALDKRNTIFHSQPSWHFKYEATWKDLTGKSPIWPDRRDVDVAYKNDSLFLYTAYPAPPQEKNGLKREFWSVYHKGVSADRQNASVVLSGGFNPGGLQYNYLTDAVGLDIYRNLAPVTINVKGWAEATKERPVLPESLQRENKSYAVQAQPETVAGADCFVVKEKSGDDSMWLDPKLNFAPRKREIHISARGKRPEARIIWNNSDWKEDASGLWFPRQIEVTYLDMNGTAFRLQKVRVESIDFQELPDSYFVCPIPPTSIVSDTIRKVEYTTHVGGVNPLDLAATQAKQHISLGKSPMFLLMNGIIVTSACLWMLIKHYRNSNQQDVVK</sequence>
<proteinExistence type="predicted"/>